<dbReference type="Pfam" id="PF00534">
    <property type="entry name" value="Glycos_transf_1"/>
    <property type="match status" value="1"/>
</dbReference>
<comment type="caution">
    <text evidence="5">The sequence shown here is derived from an EMBL/GenBank/DDBJ whole genome shotgun (WGS) entry which is preliminary data.</text>
</comment>
<reference evidence="5" key="1">
    <citation type="journal article" date="2014" name="Int. J. Syst. Evol. Microbiol.">
        <title>Complete genome sequence of Corynebacterium casei LMG S-19264T (=DSM 44701T), isolated from a smear-ripened cheese.</title>
        <authorList>
            <consortium name="US DOE Joint Genome Institute (JGI-PGF)"/>
            <person name="Walter F."/>
            <person name="Albersmeier A."/>
            <person name="Kalinowski J."/>
            <person name="Ruckert C."/>
        </authorList>
    </citation>
    <scope>NUCLEOTIDE SEQUENCE</scope>
    <source>
        <strain evidence="5">JCM 3346</strain>
    </source>
</reference>
<protein>
    <recommendedName>
        <fullName evidence="7">D-inositol 3-phosphate glycosyltransferase</fullName>
    </recommendedName>
</protein>
<dbReference type="InterPro" id="IPR001296">
    <property type="entry name" value="Glyco_trans_1"/>
</dbReference>
<dbReference type="PANTHER" id="PTHR46401">
    <property type="entry name" value="GLYCOSYLTRANSFERASE WBBK-RELATED"/>
    <property type="match status" value="1"/>
</dbReference>
<dbReference type="Gene3D" id="3.40.50.2000">
    <property type="entry name" value="Glycogen Phosphorylase B"/>
    <property type="match status" value="2"/>
</dbReference>
<evidence type="ECO:0000313" key="6">
    <source>
        <dbReference type="Proteomes" id="UP000610303"/>
    </source>
</evidence>
<evidence type="ECO:0000259" key="4">
    <source>
        <dbReference type="Pfam" id="PF13579"/>
    </source>
</evidence>
<keyword evidence="6" id="KW-1185">Reference proteome</keyword>
<sequence>MSAEPPVLVTLSMLTLAPGNHGGGEVYAKELCARLPLLESAQAEVLLPRGARGWNGGLAERVLRVQARSGTVPRLLSMLGVWFAGRSVRRTIDEAAVVHYPLTIPLPGAGARRSVVTLADMQHRDLPALFSPAERLFRRFAYDRAAQRADAVVTVSEFTKERIHHHLGVPLDRIHVAYLGVDAERFSPNFGAREPFIYYPARAWAHKNHARLFEAFRLLRERRPELRLVLTGGDTAKLHPLPEGVEVLGHVTEARLAELYRTASAVVFPSLYEGFGLPVLEAMASGCPVAASDRASLPEICGDAAELFDPTDPVSIAEGVERAIRRSEELAARGVSRASSFSWDACVAAHLPAYRGHAAAR</sequence>
<evidence type="ECO:0000256" key="1">
    <source>
        <dbReference type="ARBA" id="ARBA00022676"/>
    </source>
</evidence>
<dbReference type="PANTHER" id="PTHR46401:SF2">
    <property type="entry name" value="GLYCOSYLTRANSFERASE WBBK-RELATED"/>
    <property type="match status" value="1"/>
</dbReference>
<dbReference type="Proteomes" id="UP000610303">
    <property type="component" value="Unassembled WGS sequence"/>
</dbReference>
<dbReference type="RefSeq" id="WP_189086280.1">
    <property type="nucleotide sequence ID" value="NZ_BMRJ01000004.1"/>
</dbReference>
<keyword evidence="2" id="KW-0808">Transferase</keyword>
<feature type="domain" description="Glycosyl transferase family 1" evidence="3">
    <location>
        <begin position="183"/>
        <end position="329"/>
    </location>
</feature>
<dbReference type="GO" id="GO:0016757">
    <property type="term" value="F:glycosyltransferase activity"/>
    <property type="evidence" value="ECO:0007669"/>
    <property type="project" value="UniProtKB-KW"/>
</dbReference>
<evidence type="ECO:0000256" key="2">
    <source>
        <dbReference type="ARBA" id="ARBA00022679"/>
    </source>
</evidence>
<reference evidence="5" key="2">
    <citation type="submission" date="2020-09" db="EMBL/GenBank/DDBJ databases">
        <authorList>
            <person name="Sun Q."/>
            <person name="Ohkuma M."/>
        </authorList>
    </citation>
    <scope>NUCLEOTIDE SEQUENCE</scope>
    <source>
        <strain evidence="5">JCM 3346</strain>
    </source>
</reference>
<organism evidence="5 6">
    <name type="scientific">Agromyces mediolanus</name>
    <name type="common">Corynebacterium mediolanum</name>
    <dbReference type="NCBI Taxonomy" id="41986"/>
    <lineage>
        <taxon>Bacteria</taxon>
        <taxon>Bacillati</taxon>
        <taxon>Actinomycetota</taxon>
        <taxon>Actinomycetes</taxon>
        <taxon>Micrococcales</taxon>
        <taxon>Microbacteriaceae</taxon>
        <taxon>Agromyces</taxon>
    </lineage>
</organism>
<evidence type="ECO:0008006" key="7">
    <source>
        <dbReference type="Google" id="ProtNLM"/>
    </source>
</evidence>
<dbReference type="Pfam" id="PF13579">
    <property type="entry name" value="Glyco_trans_4_4"/>
    <property type="match status" value="1"/>
</dbReference>
<name>A0A918KUI2_AGRME</name>
<dbReference type="AlphaFoldDB" id="A0A918KUI2"/>
<dbReference type="InterPro" id="IPR028098">
    <property type="entry name" value="Glyco_trans_4-like_N"/>
</dbReference>
<keyword evidence="1" id="KW-0328">Glycosyltransferase</keyword>
<proteinExistence type="predicted"/>
<dbReference type="CDD" id="cd03809">
    <property type="entry name" value="GT4_MtfB-like"/>
    <property type="match status" value="1"/>
</dbReference>
<dbReference type="SUPFAM" id="SSF53756">
    <property type="entry name" value="UDP-Glycosyltransferase/glycogen phosphorylase"/>
    <property type="match status" value="1"/>
</dbReference>
<feature type="domain" description="Glycosyltransferase subfamily 4-like N-terminal" evidence="4">
    <location>
        <begin position="22"/>
        <end position="180"/>
    </location>
</feature>
<dbReference type="EMBL" id="BMRJ01000004">
    <property type="protein sequence ID" value="GGR34538.1"/>
    <property type="molecule type" value="Genomic_DNA"/>
</dbReference>
<accession>A0A918KUI2</accession>
<gene>
    <name evidence="5" type="ORF">GCM10010196_30750</name>
</gene>
<evidence type="ECO:0000313" key="5">
    <source>
        <dbReference type="EMBL" id="GGR34538.1"/>
    </source>
</evidence>
<evidence type="ECO:0000259" key="3">
    <source>
        <dbReference type="Pfam" id="PF00534"/>
    </source>
</evidence>